<dbReference type="AlphaFoldDB" id="A0A0R1TQ16"/>
<gene>
    <name evidence="1" type="ORF">FC32_GL000717</name>
</gene>
<evidence type="ECO:0000313" key="2">
    <source>
        <dbReference type="Proteomes" id="UP000051324"/>
    </source>
</evidence>
<dbReference type="EMBL" id="AZFT01000053">
    <property type="protein sequence ID" value="KRL83463.1"/>
    <property type="molecule type" value="Genomic_DNA"/>
</dbReference>
<protein>
    <submittedName>
        <fullName evidence="1">Uncharacterized protein</fullName>
    </submittedName>
</protein>
<reference evidence="1 2" key="1">
    <citation type="journal article" date="2015" name="Genome Announc.">
        <title>Expanding the biotechnology potential of lactobacilli through comparative genomics of 213 strains and associated genera.</title>
        <authorList>
            <person name="Sun Z."/>
            <person name="Harris H.M."/>
            <person name="McCann A."/>
            <person name="Guo C."/>
            <person name="Argimon S."/>
            <person name="Zhang W."/>
            <person name="Yang X."/>
            <person name="Jeffery I.B."/>
            <person name="Cooney J.C."/>
            <person name="Kagawa T.F."/>
            <person name="Liu W."/>
            <person name="Song Y."/>
            <person name="Salvetti E."/>
            <person name="Wrobel A."/>
            <person name="Rasinkangas P."/>
            <person name="Parkhill J."/>
            <person name="Rea M.C."/>
            <person name="O'Sullivan O."/>
            <person name="Ritari J."/>
            <person name="Douillard F.P."/>
            <person name="Paul Ross R."/>
            <person name="Yang R."/>
            <person name="Briner A.E."/>
            <person name="Felis G.E."/>
            <person name="de Vos W.M."/>
            <person name="Barrangou R."/>
            <person name="Klaenhammer T.R."/>
            <person name="Caufield P.W."/>
            <person name="Cui Y."/>
            <person name="Zhang H."/>
            <person name="O'Toole P.W."/>
        </authorList>
    </citation>
    <scope>NUCLEOTIDE SEQUENCE [LARGE SCALE GENOMIC DNA]</scope>
    <source>
        <strain evidence="1 2">DSM 16634</strain>
    </source>
</reference>
<proteinExistence type="predicted"/>
<comment type="caution">
    <text evidence="1">The sequence shown here is derived from an EMBL/GenBank/DDBJ whole genome shotgun (WGS) entry which is preliminary data.</text>
</comment>
<evidence type="ECO:0000313" key="1">
    <source>
        <dbReference type="EMBL" id="KRL83463.1"/>
    </source>
</evidence>
<name>A0A0R1TQ16_9LACO</name>
<dbReference type="STRING" id="1423724.FC32_GL000717"/>
<organism evidence="1 2">
    <name type="scientific">Ligilactobacillus apodemi DSM 16634 = JCM 16172</name>
    <dbReference type="NCBI Taxonomy" id="1423724"/>
    <lineage>
        <taxon>Bacteria</taxon>
        <taxon>Bacillati</taxon>
        <taxon>Bacillota</taxon>
        <taxon>Bacilli</taxon>
        <taxon>Lactobacillales</taxon>
        <taxon>Lactobacillaceae</taxon>
        <taxon>Ligilactobacillus</taxon>
    </lineage>
</organism>
<keyword evidence="2" id="KW-1185">Reference proteome</keyword>
<dbReference type="RefSeq" id="WP_167330255.1">
    <property type="nucleotide sequence ID" value="NZ_AZFT01000053.1"/>
</dbReference>
<sequence>MTQEQFMRYVELALKNLGHNQASRYNIEGEIYRVMQQYSEAQITEKVKTISFKK</sequence>
<dbReference type="PATRIC" id="fig|1423724.4.peg.756"/>
<accession>A0A0R1TQ16</accession>
<dbReference type="Proteomes" id="UP000051324">
    <property type="component" value="Unassembled WGS sequence"/>
</dbReference>
<dbReference type="eggNOG" id="ENOG502ZCUE">
    <property type="taxonomic scope" value="Bacteria"/>
</dbReference>